<dbReference type="KEGG" id="aup:AsAng_0052040"/>
<accession>A0A916DUU2</accession>
<evidence type="ECO:0000313" key="1">
    <source>
        <dbReference type="EMBL" id="BDS14424.1"/>
    </source>
</evidence>
<protein>
    <submittedName>
        <fullName evidence="1">Uncharacterized protein</fullName>
    </submittedName>
</protein>
<evidence type="ECO:0000313" key="2">
    <source>
        <dbReference type="Proteomes" id="UP001060919"/>
    </source>
</evidence>
<keyword evidence="2" id="KW-1185">Reference proteome</keyword>
<name>A0A916DUU2_9BACT</name>
<sequence length="205" mass="23130">MKNNEIDKELEEHAPFLSTYKKDKKAGFSVPTDYFETFEDRLMHRIQEEEVLLNKKTSSFTNKVSLSTQLGNFFRNLVAPQYAVGFSVCILLAVLGGNLWNDSPIAPPTIEGLLADGSIDYYIDDHIDEFSTEDIIAFLEADEVERIQTSLTPIEQTIIEPTEENNAAPAEQSAMDKALETVGGEDWIDNLTDEDLEVEEEDLFL</sequence>
<organism evidence="1 2">
    <name type="scientific">Aureispira anguillae</name>
    <dbReference type="NCBI Taxonomy" id="2864201"/>
    <lineage>
        <taxon>Bacteria</taxon>
        <taxon>Pseudomonadati</taxon>
        <taxon>Bacteroidota</taxon>
        <taxon>Saprospiria</taxon>
        <taxon>Saprospirales</taxon>
        <taxon>Saprospiraceae</taxon>
        <taxon>Aureispira</taxon>
    </lineage>
</organism>
<proteinExistence type="predicted"/>
<dbReference type="RefSeq" id="WP_264789638.1">
    <property type="nucleotide sequence ID" value="NZ_AP026867.1"/>
</dbReference>
<dbReference type="EMBL" id="AP026867">
    <property type="protein sequence ID" value="BDS14424.1"/>
    <property type="molecule type" value="Genomic_DNA"/>
</dbReference>
<dbReference type="Proteomes" id="UP001060919">
    <property type="component" value="Chromosome"/>
</dbReference>
<reference evidence="1" key="1">
    <citation type="submission" date="2022-09" db="EMBL/GenBank/DDBJ databases">
        <title>Aureispira anguillicida sp. nov., isolated from Leptocephalus of Japanese eel Anguilla japonica.</title>
        <authorList>
            <person name="Yuasa K."/>
            <person name="Mekata T."/>
            <person name="Ikunari K."/>
        </authorList>
    </citation>
    <scope>NUCLEOTIDE SEQUENCE</scope>
    <source>
        <strain evidence="1">EL160426</strain>
    </source>
</reference>
<dbReference type="AlphaFoldDB" id="A0A916DUU2"/>
<gene>
    <name evidence="1" type="ORF">AsAng_0052040</name>
</gene>